<feature type="transmembrane region" description="Helical" evidence="1">
    <location>
        <begin position="20"/>
        <end position="38"/>
    </location>
</feature>
<keyword evidence="1" id="KW-0812">Transmembrane</keyword>
<feature type="transmembrane region" description="Helical" evidence="1">
    <location>
        <begin position="81"/>
        <end position="101"/>
    </location>
</feature>
<keyword evidence="1" id="KW-0472">Membrane</keyword>
<comment type="caution">
    <text evidence="2">The sequence shown here is derived from an EMBL/GenBank/DDBJ whole genome shotgun (WGS) entry which is preliminary data.</text>
</comment>
<evidence type="ECO:0000313" key="3">
    <source>
        <dbReference type="Proteomes" id="UP001243717"/>
    </source>
</evidence>
<gene>
    <name evidence="2" type="ORF">QEH59_18465</name>
</gene>
<organism evidence="2 3">
    <name type="scientific">Thalassobacterium sedimentorum</name>
    <dbReference type="NCBI Taxonomy" id="3041258"/>
    <lineage>
        <taxon>Bacteria</taxon>
        <taxon>Pseudomonadati</taxon>
        <taxon>Verrucomicrobiota</taxon>
        <taxon>Opitutia</taxon>
        <taxon>Puniceicoccales</taxon>
        <taxon>Coraliomargaritaceae</taxon>
        <taxon>Thalassobacterium</taxon>
    </lineage>
</organism>
<evidence type="ECO:0000256" key="1">
    <source>
        <dbReference type="SAM" id="Phobius"/>
    </source>
</evidence>
<keyword evidence="1" id="KW-1133">Transmembrane helix</keyword>
<keyword evidence="3" id="KW-1185">Reference proteome</keyword>
<dbReference type="Proteomes" id="UP001243717">
    <property type="component" value="Unassembled WGS sequence"/>
</dbReference>
<proteinExistence type="predicted"/>
<protein>
    <submittedName>
        <fullName evidence="2">Uncharacterized protein</fullName>
    </submittedName>
</protein>
<name>A0ABU1ANP6_9BACT</name>
<sequence>MKSPEDRLRKRIKNMRWGRWLVLALGVFHLIMAGVVFGQGKRMNEIIDRTEYGTLFWKSVDVKKSYTGWEVKAEERYSTSVLYATCGIFLCALGLSSFLVLKRQNELLQTIEELKREPAGTGQPM</sequence>
<dbReference type="EMBL" id="JARXIC010000084">
    <property type="protein sequence ID" value="MDQ8196419.1"/>
    <property type="molecule type" value="Genomic_DNA"/>
</dbReference>
<dbReference type="RefSeq" id="WP_308986851.1">
    <property type="nucleotide sequence ID" value="NZ_JARXIC010000084.1"/>
</dbReference>
<reference evidence="2 3" key="1">
    <citation type="submission" date="2023-04" db="EMBL/GenBank/DDBJ databases">
        <title>A novel bacteria isolated from coastal sediment.</title>
        <authorList>
            <person name="Liu X.-J."/>
            <person name="Du Z.-J."/>
        </authorList>
    </citation>
    <scope>NUCLEOTIDE SEQUENCE [LARGE SCALE GENOMIC DNA]</scope>
    <source>
        <strain evidence="2 3">SDUM461004</strain>
    </source>
</reference>
<accession>A0ABU1ANP6</accession>
<evidence type="ECO:0000313" key="2">
    <source>
        <dbReference type="EMBL" id="MDQ8196419.1"/>
    </source>
</evidence>